<proteinExistence type="predicted"/>
<dbReference type="AlphaFoldDB" id="A0A7X3C301"/>
<name>A0A7X3C301_9LACO</name>
<dbReference type="EMBL" id="WNJO01000005">
    <property type="protein sequence ID" value="MTV82007.1"/>
    <property type="molecule type" value="Genomic_DNA"/>
</dbReference>
<feature type="transmembrane region" description="Helical" evidence="1">
    <location>
        <begin position="20"/>
        <end position="46"/>
    </location>
</feature>
<reference evidence="2 3" key="1">
    <citation type="submission" date="2019-11" db="EMBL/GenBank/DDBJ databases">
        <title>Lactobacillus sp. nov. CRM56-3, isolated from fermented tea leaves.</title>
        <authorList>
            <person name="Phuengjayaem S."/>
            <person name="Tanasupawat S."/>
        </authorList>
    </citation>
    <scope>NUCLEOTIDE SEQUENCE [LARGE SCALE GENOMIC DNA]</scope>
    <source>
        <strain evidence="2 3">CRM56-3</strain>
    </source>
</reference>
<keyword evidence="1" id="KW-0472">Membrane</keyword>
<sequence length="79" mass="9176">MNDMQFILTRLLWSSLTFTGFVGAIIGFALPIIPGIPFLILMIYSLKKLSPAFHRWLSRTRFAEWLKKHQPTLAKWLVS</sequence>
<keyword evidence="3" id="KW-1185">Reference proteome</keyword>
<dbReference type="Proteomes" id="UP000466388">
    <property type="component" value="Unassembled WGS sequence"/>
</dbReference>
<protein>
    <submittedName>
        <fullName evidence="2">DUF454 family protein</fullName>
    </submittedName>
</protein>
<evidence type="ECO:0000313" key="2">
    <source>
        <dbReference type="EMBL" id="MTV82007.1"/>
    </source>
</evidence>
<evidence type="ECO:0000313" key="3">
    <source>
        <dbReference type="Proteomes" id="UP000466388"/>
    </source>
</evidence>
<gene>
    <name evidence="2" type="ORF">GM612_04995</name>
</gene>
<organism evidence="2 3">
    <name type="scientific">Secundilactobacillus folii</name>
    <dbReference type="NCBI Taxonomy" id="2678357"/>
    <lineage>
        <taxon>Bacteria</taxon>
        <taxon>Bacillati</taxon>
        <taxon>Bacillota</taxon>
        <taxon>Bacilli</taxon>
        <taxon>Lactobacillales</taxon>
        <taxon>Lactobacillaceae</taxon>
        <taxon>Secundilactobacillus</taxon>
    </lineage>
</organism>
<comment type="caution">
    <text evidence="2">The sequence shown here is derived from an EMBL/GenBank/DDBJ whole genome shotgun (WGS) entry which is preliminary data.</text>
</comment>
<evidence type="ECO:0000256" key="1">
    <source>
        <dbReference type="SAM" id="Phobius"/>
    </source>
</evidence>
<keyword evidence="1" id="KW-0812">Transmembrane</keyword>
<keyword evidence="1" id="KW-1133">Transmembrane helix</keyword>
<accession>A0A7X3C301</accession>